<evidence type="ECO:0000313" key="2">
    <source>
        <dbReference type="EMBL" id="KZT06653.1"/>
    </source>
</evidence>
<dbReference type="RefSeq" id="XP_040764393.1">
    <property type="nucleotide sequence ID" value="XM_040908882.1"/>
</dbReference>
<gene>
    <name evidence="2" type="ORF">LAESUDRAFT_725742</name>
</gene>
<name>A0A165EBD9_9APHY</name>
<dbReference type="PROSITE" id="PS51257">
    <property type="entry name" value="PROKAR_LIPOPROTEIN"/>
    <property type="match status" value="1"/>
</dbReference>
<evidence type="ECO:0000313" key="3">
    <source>
        <dbReference type="Proteomes" id="UP000076871"/>
    </source>
</evidence>
<protein>
    <submittedName>
        <fullName evidence="2">Uncharacterized protein</fullName>
    </submittedName>
</protein>
<evidence type="ECO:0000256" key="1">
    <source>
        <dbReference type="SAM" id="Phobius"/>
    </source>
</evidence>
<dbReference type="InParanoid" id="A0A165EBD9"/>
<keyword evidence="1" id="KW-0472">Membrane</keyword>
<dbReference type="OrthoDB" id="3357408at2759"/>
<feature type="transmembrane region" description="Helical" evidence="1">
    <location>
        <begin position="21"/>
        <end position="44"/>
    </location>
</feature>
<accession>A0A165EBD9</accession>
<dbReference type="Proteomes" id="UP000076871">
    <property type="component" value="Unassembled WGS sequence"/>
</dbReference>
<dbReference type="GeneID" id="63825911"/>
<dbReference type="EMBL" id="KV427623">
    <property type="protein sequence ID" value="KZT06653.1"/>
    <property type="molecule type" value="Genomic_DNA"/>
</dbReference>
<reference evidence="2 3" key="1">
    <citation type="journal article" date="2016" name="Mol. Biol. Evol.">
        <title>Comparative Genomics of Early-Diverging Mushroom-Forming Fungi Provides Insights into the Origins of Lignocellulose Decay Capabilities.</title>
        <authorList>
            <person name="Nagy L.G."/>
            <person name="Riley R."/>
            <person name="Tritt A."/>
            <person name="Adam C."/>
            <person name="Daum C."/>
            <person name="Floudas D."/>
            <person name="Sun H."/>
            <person name="Yadav J.S."/>
            <person name="Pangilinan J."/>
            <person name="Larsson K.H."/>
            <person name="Matsuura K."/>
            <person name="Barry K."/>
            <person name="Labutti K."/>
            <person name="Kuo R."/>
            <person name="Ohm R.A."/>
            <person name="Bhattacharya S.S."/>
            <person name="Shirouzu T."/>
            <person name="Yoshinaga Y."/>
            <person name="Martin F.M."/>
            <person name="Grigoriev I.V."/>
            <person name="Hibbett D.S."/>
        </authorList>
    </citation>
    <scope>NUCLEOTIDE SEQUENCE [LARGE SCALE GENOMIC DNA]</scope>
    <source>
        <strain evidence="2 3">93-53</strain>
    </source>
</reference>
<keyword evidence="1" id="KW-0812">Transmembrane</keyword>
<proteinExistence type="predicted"/>
<keyword evidence="3" id="KW-1185">Reference proteome</keyword>
<sequence length="84" mass="9481">MLTARFQVYRLWIVYTRNWRVAFPPLFLWFAGLSCAISVVYYCATLNLMTDLSGATMLDNFLDAFLVLSVSINVITTCTCLSGP</sequence>
<keyword evidence="1" id="KW-1133">Transmembrane helix</keyword>
<feature type="transmembrane region" description="Helical" evidence="1">
    <location>
        <begin position="64"/>
        <end position="83"/>
    </location>
</feature>
<organism evidence="2 3">
    <name type="scientific">Laetiporus sulphureus 93-53</name>
    <dbReference type="NCBI Taxonomy" id="1314785"/>
    <lineage>
        <taxon>Eukaryota</taxon>
        <taxon>Fungi</taxon>
        <taxon>Dikarya</taxon>
        <taxon>Basidiomycota</taxon>
        <taxon>Agaricomycotina</taxon>
        <taxon>Agaricomycetes</taxon>
        <taxon>Polyporales</taxon>
        <taxon>Laetiporus</taxon>
    </lineage>
</organism>
<dbReference type="AlphaFoldDB" id="A0A165EBD9"/>